<name>A0A1W1BYX4_9ZZZZ</name>
<dbReference type="Pfam" id="PF13361">
    <property type="entry name" value="UvrD_C"/>
    <property type="match status" value="1"/>
</dbReference>
<comment type="similarity">
    <text evidence="1">Belongs to the helicase family. UvrD subfamily.</text>
</comment>
<evidence type="ECO:0000256" key="4">
    <source>
        <dbReference type="ARBA" id="ARBA00022806"/>
    </source>
</evidence>
<evidence type="ECO:0000256" key="1">
    <source>
        <dbReference type="ARBA" id="ARBA00009922"/>
    </source>
</evidence>
<dbReference type="GO" id="GO:0043138">
    <property type="term" value="F:3'-5' DNA helicase activity"/>
    <property type="evidence" value="ECO:0007669"/>
    <property type="project" value="UniProtKB-EC"/>
</dbReference>
<evidence type="ECO:0000256" key="8">
    <source>
        <dbReference type="ARBA" id="ARBA00034617"/>
    </source>
</evidence>
<keyword evidence="7" id="KW-0413">Isomerase</keyword>
<dbReference type="PANTHER" id="PTHR11070:SF2">
    <property type="entry name" value="ATP-DEPENDENT DNA HELICASE SRS2"/>
    <property type="match status" value="1"/>
</dbReference>
<sequence>MHTSILDGLNDKQKQAVTLESKNNALILAGAGSGKTRVLTHKIAYLLQNTNINLNNVLAVTFTNKSAQEMKERLGDLLQQSVHQSWLGTFHGIAHRLLRLHSAQAKLNSNFQILDSSDQFRLIRRITKDLNIDEKKFPIKKLQMFINQQKDEGIRPEHIDAQYNYFIKIAIEVYQTYETTIQQLGVIDFAEILLRAHELLRDNPDLLQKYQQQFKHILVDEFQDTNRIQYAFIQLLHKDNTIFCVGDDDQSIYGWRGAQIENIQKLDRDFSPLTTIRLEQNYRSTGHILNASNALIANNSDRLGKSLWTDTGDGELIDYFSARSDIDEANFVVSQIKKYITTGTNPSDCAVLYRSNAQSRILEEHFIKQQIPYVIYGGLRFFERAEIKDALAYLRLTANPHDDIAFARVVNFPTRGIGNTTIEKIRNYAIENSLSLWDASKNIAPNFSARAKNSLVGFIDLIETITNDIQNLSLTEKIEKILEQSNLLNHFDTKETRTKYENLEELITAGEQYNHEDETMSEVMGFLSLTSLDSANENKTFTPSVQLMTIHSAKGLEFPFVFIVGLEEDLFPSRFSKDDPSMMNEERRLCYVAMTRAMRKLHLSQAEKRFMNGQTFFSYPSRFLNEVPKQHLNIIKSEQQSEINHNENYFSPAPKKSTSREYNIGDRVKHIKFGYGTITNLEGDGESARVEVNFKDFGQKWLICSYAKLEKV</sequence>
<evidence type="ECO:0000259" key="11">
    <source>
        <dbReference type="PROSITE" id="PS51198"/>
    </source>
</evidence>
<feature type="domain" description="UvrD-like helicase C-terminal" evidence="12">
    <location>
        <begin position="286"/>
        <end position="555"/>
    </location>
</feature>
<dbReference type="AlphaFoldDB" id="A0A1W1BYX4"/>
<dbReference type="InterPro" id="IPR014017">
    <property type="entry name" value="DNA_helicase_UvrD-like_C"/>
</dbReference>
<dbReference type="InterPro" id="IPR000212">
    <property type="entry name" value="DNA_helicase_UvrD/REP"/>
</dbReference>
<organism evidence="13">
    <name type="scientific">hydrothermal vent metagenome</name>
    <dbReference type="NCBI Taxonomy" id="652676"/>
    <lineage>
        <taxon>unclassified sequences</taxon>
        <taxon>metagenomes</taxon>
        <taxon>ecological metagenomes</taxon>
    </lineage>
</organism>
<proteinExistence type="inferred from homology"/>
<keyword evidence="6" id="KW-0238">DNA-binding</keyword>
<dbReference type="InterPro" id="IPR013986">
    <property type="entry name" value="DExx_box_DNA_helicase_dom_sf"/>
</dbReference>
<evidence type="ECO:0000256" key="9">
    <source>
        <dbReference type="ARBA" id="ARBA00034808"/>
    </source>
</evidence>
<dbReference type="Pfam" id="PF21196">
    <property type="entry name" value="PcrA_UvrD_tudor"/>
    <property type="match status" value="1"/>
</dbReference>
<dbReference type="CDD" id="cd18807">
    <property type="entry name" value="SF1_C_UvrD"/>
    <property type="match status" value="1"/>
</dbReference>
<dbReference type="InterPro" id="IPR014016">
    <property type="entry name" value="UvrD-like_ATP-bd"/>
</dbReference>
<accession>A0A1W1BYX4</accession>
<comment type="catalytic activity">
    <reaction evidence="10">
        <text>ATP + H2O = ADP + phosphate + H(+)</text>
        <dbReference type="Rhea" id="RHEA:13065"/>
        <dbReference type="ChEBI" id="CHEBI:15377"/>
        <dbReference type="ChEBI" id="CHEBI:15378"/>
        <dbReference type="ChEBI" id="CHEBI:30616"/>
        <dbReference type="ChEBI" id="CHEBI:43474"/>
        <dbReference type="ChEBI" id="CHEBI:456216"/>
        <dbReference type="EC" id="5.6.2.4"/>
    </reaction>
</comment>
<evidence type="ECO:0000256" key="7">
    <source>
        <dbReference type="ARBA" id="ARBA00023235"/>
    </source>
</evidence>
<dbReference type="PROSITE" id="PS51198">
    <property type="entry name" value="UVRD_HELICASE_ATP_BIND"/>
    <property type="match status" value="1"/>
</dbReference>
<protein>
    <recommendedName>
        <fullName evidence="9">DNA 3'-5' helicase</fullName>
        <ecNumber evidence="9">5.6.2.4</ecNumber>
    </recommendedName>
</protein>
<dbReference type="PANTHER" id="PTHR11070">
    <property type="entry name" value="UVRD / RECB / PCRA DNA HELICASE FAMILY MEMBER"/>
    <property type="match status" value="1"/>
</dbReference>
<dbReference type="FunFam" id="1.10.10.160:FF:000001">
    <property type="entry name" value="ATP-dependent DNA helicase"/>
    <property type="match status" value="1"/>
</dbReference>
<feature type="domain" description="UvrD-like helicase ATP-binding" evidence="11">
    <location>
        <begin position="8"/>
        <end position="285"/>
    </location>
</feature>
<dbReference type="GO" id="GO:0005524">
    <property type="term" value="F:ATP binding"/>
    <property type="evidence" value="ECO:0007669"/>
    <property type="project" value="UniProtKB-KW"/>
</dbReference>
<dbReference type="InterPro" id="IPR027417">
    <property type="entry name" value="P-loop_NTPase"/>
</dbReference>
<comment type="catalytic activity">
    <reaction evidence="8">
        <text>Couples ATP hydrolysis with the unwinding of duplex DNA by translocating in the 3'-5' direction.</text>
        <dbReference type="EC" id="5.6.2.4"/>
    </reaction>
</comment>
<reference evidence="13" key="1">
    <citation type="submission" date="2016-10" db="EMBL/GenBank/DDBJ databases">
        <authorList>
            <person name="de Groot N.N."/>
        </authorList>
    </citation>
    <scope>NUCLEOTIDE SEQUENCE</scope>
</reference>
<dbReference type="CDD" id="cd17932">
    <property type="entry name" value="DEXQc_UvrD"/>
    <property type="match status" value="1"/>
</dbReference>
<keyword evidence="4 13" id="KW-0347">Helicase</keyword>
<dbReference type="GO" id="GO:0033202">
    <property type="term" value="C:DNA helicase complex"/>
    <property type="evidence" value="ECO:0007669"/>
    <property type="project" value="TreeGrafter"/>
</dbReference>
<dbReference type="Pfam" id="PF00580">
    <property type="entry name" value="UvrD-helicase"/>
    <property type="match status" value="1"/>
</dbReference>
<evidence type="ECO:0000256" key="6">
    <source>
        <dbReference type="ARBA" id="ARBA00023125"/>
    </source>
</evidence>
<keyword evidence="5" id="KW-0067">ATP-binding</keyword>
<keyword evidence="2" id="KW-0547">Nucleotide-binding</keyword>
<dbReference type="NCBIfam" id="NF008743">
    <property type="entry name" value="PRK11773.1"/>
    <property type="match status" value="1"/>
</dbReference>
<evidence type="ECO:0000256" key="2">
    <source>
        <dbReference type="ARBA" id="ARBA00022741"/>
    </source>
</evidence>
<dbReference type="GO" id="GO:0016787">
    <property type="term" value="F:hydrolase activity"/>
    <property type="evidence" value="ECO:0007669"/>
    <property type="project" value="UniProtKB-KW"/>
</dbReference>
<dbReference type="GO" id="GO:0003677">
    <property type="term" value="F:DNA binding"/>
    <property type="evidence" value="ECO:0007669"/>
    <property type="project" value="UniProtKB-KW"/>
</dbReference>
<dbReference type="SUPFAM" id="SSF52540">
    <property type="entry name" value="P-loop containing nucleoside triphosphate hydrolases"/>
    <property type="match status" value="1"/>
</dbReference>
<gene>
    <name evidence="13" type="ORF">MNB_SUP05-5-1097</name>
</gene>
<dbReference type="EMBL" id="FPHJ01000024">
    <property type="protein sequence ID" value="SFV58652.1"/>
    <property type="molecule type" value="Genomic_DNA"/>
</dbReference>
<dbReference type="GO" id="GO:0005829">
    <property type="term" value="C:cytosol"/>
    <property type="evidence" value="ECO:0007669"/>
    <property type="project" value="TreeGrafter"/>
</dbReference>
<evidence type="ECO:0000256" key="10">
    <source>
        <dbReference type="ARBA" id="ARBA00048988"/>
    </source>
</evidence>
<keyword evidence="3" id="KW-0378">Hydrolase</keyword>
<dbReference type="Gene3D" id="3.40.50.300">
    <property type="entry name" value="P-loop containing nucleotide triphosphate hydrolases"/>
    <property type="match status" value="2"/>
</dbReference>
<dbReference type="PROSITE" id="PS51217">
    <property type="entry name" value="UVRD_HELICASE_CTER"/>
    <property type="match status" value="1"/>
</dbReference>
<dbReference type="Gene3D" id="1.10.486.10">
    <property type="entry name" value="PCRA, domain 4"/>
    <property type="match status" value="1"/>
</dbReference>
<evidence type="ECO:0000256" key="3">
    <source>
        <dbReference type="ARBA" id="ARBA00022801"/>
    </source>
</evidence>
<dbReference type="EC" id="5.6.2.4" evidence="9"/>
<dbReference type="GO" id="GO:0000725">
    <property type="term" value="P:recombinational repair"/>
    <property type="evidence" value="ECO:0007669"/>
    <property type="project" value="TreeGrafter"/>
</dbReference>
<evidence type="ECO:0000259" key="12">
    <source>
        <dbReference type="PROSITE" id="PS51217"/>
    </source>
</evidence>
<evidence type="ECO:0000313" key="13">
    <source>
        <dbReference type="EMBL" id="SFV58652.1"/>
    </source>
</evidence>
<evidence type="ECO:0000256" key="5">
    <source>
        <dbReference type="ARBA" id="ARBA00022840"/>
    </source>
</evidence>
<dbReference type="Gene3D" id="1.10.10.160">
    <property type="match status" value="1"/>
</dbReference>